<evidence type="ECO:0000256" key="2">
    <source>
        <dbReference type="ARBA" id="ARBA00023002"/>
    </source>
</evidence>
<keyword evidence="2" id="KW-0560">Oxidoreductase</keyword>
<accession>A0ABS6SJQ5</accession>
<name>A0ABS6SJQ5_9SPHN</name>
<evidence type="ECO:0000313" key="4">
    <source>
        <dbReference type="Proteomes" id="UP000699975"/>
    </source>
</evidence>
<protein>
    <submittedName>
        <fullName evidence="3">SDR family oxidoreductase</fullName>
    </submittedName>
</protein>
<dbReference type="InterPro" id="IPR002347">
    <property type="entry name" value="SDR_fam"/>
</dbReference>
<dbReference type="RefSeq" id="WP_218315732.1">
    <property type="nucleotide sequence ID" value="NZ_JAGSPB010000001.1"/>
</dbReference>
<dbReference type="Proteomes" id="UP000699975">
    <property type="component" value="Unassembled WGS sequence"/>
</dbReference>
<dbReference type="CDD" id="cd05233">
    <property type="entry name" value="SDR_c"/>
    <property type="match status" value="1"/>
</dbReference>
<comment type="similarity">
    <text evidence="1">Belongs to the short-chain dehydrogenases/reductases (SDR) family.</text>
</comment>
<dbReference type="EMBL" id="JAGSPB010000001">
    <property type="protein sequence ID" value="MBV7265250.1"/>
    <property type="molecule type" value="Genomic_DNA"/>
</dbReference>
<sequence>MSNQTNNARLAAKKAVITGGTTGIGLATARRYVEEGAEVIITGRKQEGIDNALAELGERALGFVADSTSISDLSALAEFAKREFGKVDILFANAGNGMFAPIDQVDEALYARQFDLNVKGAFFTVQALLPVLSDNSSIILTASAVHEKGAPGGTLYFASKAAVRSFARTMAAELGGRGIRVNTLSPGIVPTNFFENSNAPAELFNDFEAMAGHGAPLGRAGKPAEIAEVAVFLGSDEASFVTAADYVADGGWMNV</sequence>
<organism evidence="3 4">
    <name type="scientific">Erythrobacter ani</name>
    <dbReference type="NCBI Taxonomy" id="2827235"/>
    <lineage>
        <taxon>Bacteria</taxon>
        <taxon>Pseudomonadati</taxon>
        <taxon>Pseudomonadota</taxon>
        <taxon>Alphaproteobacteria</taxon>
        <taxon>Sphingomonadales</taxon>
        <taxon>Erythrobacteraceae</taxon>
        <taxon>Erythrobacter/Porphyrobacter group</taxon>
        <taxon>Erythrobacter</taxon>
    </lineage>
</organism>
<comment type="caution">
    <text evidence="3">The sequence shown here is derived from an EMBL/GenBank/DDBJ whole genome shotgun (WGS) entry which is preliminary data.</text>
</comment>
<dbReference type="PANTHER" id="PTHR43477">
    <property type="entry name" value="DIHYDROANTICAPSIN 7-DEHYDROGENASE"/>
    <property type="match status" value="1"/>
</dbReference>
<reference evidence="3 4" key="1">
    <citation type="submission" date="2021-04" db="EMBL/GenBank/DDBJ databases">
        <authorList>
            <person name="Pira H."/>
            <person name="Risdian C."/>
            <person name="Wink J."/>
        </authorList>
    </citation>
    <scope>NUCLEOTIDE SEQUENCE [LARGE SCALE GENOMIC DNA]</scope>
    <source>
        <strain evidence="3 4">WH131</strain>
    </source>
</reference>
<dbReference type="InterPro" id="IPR051122">
    <property type="entry name" value="SDR_DHRS6-like"/>
</dbReference>
<evidence type="ECO:0000256" key="1">
    <source>
        <dbReference type="ARBA" id="ARBA00006484"/>
    </source>
</evidence>
<dbReference type="PANTHER" id="PTHR43477:SF1">
    <property type="entry name" value="DIHYDROANTICAPSIN 7-DEHYDROGENASE"/>
    <property type="match status" value="1"/>
</dbReference>
<keyword evidence="4" id="KW-1185">Reference proteome</keyword>
<evidence type="ECO:0000313" key="3">
    <source>
        <dbReference type="EMBL" id="MBV7265250.1"/>
    </source>
</evidence>
<proteinExistence type="inferred from homology"/>
<dbReference type="Pfam" id="PF13561">
    <property type="entry name" value="adh_short_C2"/>
    <property type="match status" value="1"/>
</dbReference>
<gene>
    <name evidence="3" type="ORF">KCG45_03600</name>
</gene>